<dbReference type="Proteomes" id="UP000323012">
    <property type="component" value="Unassembled WGS sequence"/>
</dbReference>
<dbReference type="RefSeq" id="WP_005537993.1">
    <property type="nucleotide sequence ID" value="NZ_CP012959.1"/>
</dbReference>
<proteinExistence type="predicted"/>
<feature type="transmembrane region" description="Helical" evidence="1">
    <location>
        <begin position="12"/>
        <end position="30"/>
    </location>
</feature>
<dbReference type="KEGG" id="aact:ACT75_03670"/>
<evidence type="ECO:0000313" key="5">
    <source>
        <dbReference type="Proteomes" id="UP000072236"/>
    </source>
</evidence>
<dbReference type="EMBL" id="CP012959">
    <property type="protein sequence ID" value="AMQ93684.1"/>
    <property type="molecule type" value="Genomic_DNA"/>
</dbReference>
<dbReference type="AlphaFoldDB" id="A0A142FZ54"/>
<evidence type="ECO:0000313" key="4">
    <source>
        <dbReference type="EMBL" id="TYA39070.1"/>
    </source>
</evidence>
<dbReference type="OrthoDB" id="5683878at2"/>
<keyword evidence="1" id="KW-0812">Transmembrane</keyword>
<name>A0A142FZ54_AGGAC</name>
<evidence type="ECO:0000256" key="1">
    <source>
        <dbReference type="SAM" id="Phobius"/>
    </source>
</evidence>
<reference evidence="4 7" key="3">
    <citation type="submission" date="2019-08" db="EMBL/GenBank/DDBJ databases">
        <title>Whole genome sequencing of Aggregatibacter actinomycetemcomitans cultured from blood stream infections in Denmark reveals a novel phylogenetic lineage expressing serotype a membrane O polysaccharide.</title>
        <authorList>
            <person name="Nedergaard S."/>
            <person name="Kobel C.M."/>
            <person name="Nielsen M.B."/>
            <person name="Moeller R.T."/>
            <person name="Jensen A.B."/>
            <person name="Noerskov-Lauritsen N."/>
        </authorList>
    </citation>
    <scope>NUCLEOTIDE SEQUENCE [LARGE SCALE GENOMIC DNA]</scope>
    <source>
        <strain evidence="4 7">PN_563</strain>
    </source>
</reference>
<gene>
    <name evidence="2" type="ORF">ACT75_03670</name>
    <name evidence="3" type="ORF">CQR80_07725</name>
    <name evidence="4" type="ORF">FXB79_05165</name>
</gene>
<keyword evidence="1" id="KW-0472">Membrane</keyword>
<keyword evidence="6" id="KW-1185">Reference proteome</keyword>
<reference evidence="2 5" key="1">
    <citation type="submission" date="2015-10" db="EMBL/GenBank/DDBJ databases">
        <title>Tn-seq of a polymicrobial infection.</title>
        <authorList>
            <person name="Stacy A."/>
            <person name="Rumbaugh K.P."/>
            <person name="Whiteley M."/>
        </authorList>
    </citation>
    <scope>NUCLEOTIDE SEQUENCE [LARGE SCALE GENOMIC DNA]</scope>
    <source>
        <strain evidence="2 5">624</strain>
    </source>
</reference>
<evidence type="ECO:0000313" key="7">
    <source>
        <dbReference type="Proteomes" id="UP000323012"/>
    </source>
</evidence>
<reference evidence="3 6" key="2">
    <citation type="submission" date="2017-10" db="EMBL/GenBank/DDBJ databases">
        <title>Draft genome sequences of Aggregatibacter actinomycetemcomitans strains 310a and 310b.</title>
        <authorList>
            <person name="May A.C."/>
            <person name="Ohta H."/>
            <person name="Maeda H."/>
            <person name="Kokeguchi S."/>
            <person name="Cugini C."/>
        </authorList>
    </citation>
    <scope>NUCLEOTIDE SEQUENCE [LARGE SCALE GENOMIC DNA]</scope>
    <source>
        <strain evidence="3 6">310b</strain>
    </source>
</reference>
<evidence type="ECO:0000313" key="3">
    <source>
        <dbReference type="EMBL" id="PHO20232.1"/>
    </source>
</evidence>
<dbReference type="EMBL" id="PCGW01000014">
    <property type="protein sequence ID" value="PHO20232.1"/>
    <property type="molecule type" value="Genomic_DNA"/>
</dbReference>
<accession>A0A142FZ54</accession>
<evidence type="ECO:0000313" key="6">
    <source>
        <dbReference type="Proteomes" id="UP000226080"/>
    </source>
</evidence>
<feature type="transmembrane region" description="Helical" evidence="1">
    <location>
        <begin position="50"/>
        <end position="72"/>
    </location>
</feature>
<dbReference type="Proteomes" id="UP000072236">
    <property type="component" value="Chromosome"/>
</dbReference>
<dbReference type="EMBL" id="VSED01000011">
    <property type="protein sequence ID" value="TYA39070.1"/>
    <property type="molecule type" value="Genomic_DNA"/>
</dbReference>
<dbReference type="eggNOG" id="ENOG5030RSY">
    <property type="taxonomic scope" value="Bacteria"/>
</dbReference>
<keyword evidence="1" id="KW-1133">Transmembrane helix</keyword>
<protein>
    <submittedName>
        <fullName evidence="4">Uncharacterized protein</fullName>
    </submittedName>
</protein>
<evidence type="ECO:0000313" key="2">
    <source>
        <dbReference type="EMBL" id="AMQ93684.1"/>
    </source>
</evidence>
<organism evidence="4 7">
    <name type="scientific">Aggregatibacter actinomycetemcomitans</name>
    <name type="common">Actinobacillus actinomycetemcomitans</name>
    <name type="synonym">Haemophilus actinomycetemcomitans</name>
    <dbReference type="NCBI Taxonomy" id="714"/>
    <lineage>
        <taxon>Bacteria</taxon>
        <taxon>Pseudomonadati</taxon>
        <taxon>Pseudomonadota</taxon>
        <taxon>Gammaproteobacteria</taxon>
        <taxon>Pasteurellales</taxon>
        <taxon>Pasteurellaceae</taxon>
        <taxon>Aggregatibacter</taxon>
    </lineage>
</organism>
<dbReference type="Proteomes" id="UP000226080">
    <property type="component" value="Unassembled WGS sequence"/>
</dbReference>
<sequence>MDKIKFRAMRAAGIGCFVMLAIIAFFVFTTPTDVLIDFLTEIGKMAGGRTTIGVLILAALPPVTGFICYHFWRWVLK</sequence>